<feature type="region of interest" description="Disordered" evidence="1">
    <location>
        <begin position="50"/>
        <end position="196"/>
    </location>
</feature>
<keyword evidence="3" id="KW-1185">Reference proteome</keyword>
<dbReference type="EMBL" id="PQXL01000361">
    <property type="protein sequence ID" value="THV46769.1"/>
    <property type="molecule type" value="Genomic_DNA"/>
</dbReference>
<dbReference type="AlphaFoldDB" id="A0A4S8QYK8"/>
<organism evidence="2 3">
    <name type="scientific">Botrytis galanthina</name>
    <dbReference type="NCBI Taxonomy" id="278940"/>
    <lineage>
        <taxon>Eukaryota</taxon>
        <taxon>Fungi</taxon>
        <taxon>Dikarya</taxon>
        <taxon>Ascomycota</taxon>
        <taxon>Pezizomycotina</taxon>
        <taxon>Leotiomycetes</taxon>
        <taxon>Helotiales</taxon>
        <taxon>Sclerotiniaceae</taxon>
        <taxon>Botrytis</taxon>
    </lineage>
</organism>
<evidence type="ECO:0000313" key="2">
    <source>
        <dbReference type="EMBL" id="THV46769.1"/>
    </source>
</evidence>
<evidence type="ECO:0000256" key="1">
    <source>
        <dbReference type="SAM" id="MobiDB-lite"/>
    </source>
</evidence>
<accession>A0A4S8QYK8</accession>
<dbReference type="Proteomes" id="UP000308671">
    <property type="component" value="Unassembled WGS sequence"/>
</dbReference>
<reference evidence="2 3" key="1">
    <citation type="submission" date="2017-12" db="EMBL/GenBank/DDBJ databases">
        <title>Comparative genomics of Botrytis spp.</title>
        <authorList>
            <person name="Valero-Jimenez C.A."/>
            <person name="Tapia P."/>
            <person name="Veloso J."/>
            <person name="Silva-Moreno E."/>
            <person name="Staats M."/>
            <person name="Valdes J.H."/>
            <person name="Van Kan J.A.L."/>
        </authorList>
    </citation>
    <scope>NUCLEOTIDE SEQUENCE [LARGE SCALE GENOMIC DNA]</scope>
    <source>
        <strain evidence="2 3">MUCL435</strain>
    </source>
</reference>
<protein>
    <submittedName>
        <fullName evidence="2">Uncharacterized protein</fullName>
    </submittedName>
</protein>
<feature type="compositionally biased region" description="Basic and acidic residues" evidence="1">
    <location>
        <begin position="87"/>
        <end position="111"/>
    </location>
</feature>
<evidence type="ECO:0000313" key="3">
    <source>
        <dbReference type="Proteomes" id="UP000308671"/>
    </source>
</evidence>
<sequence length="390" mass="44111">MATPNPHYWPFSPDYPDSTPCIKCHRRNDKPNFCSWCTSCIVQLQNQQSSGQETVSGHPSRHHTPPESSSHPARINHSRASSGENSEPSRKRTKPSSDRTPERRSGSRRQELGTSSDAQARRPPPNEGNRIADFESSPTTGYDSRRYGQTSAYGDNYSMNLQPATSSNPYTQHDYRQSTRPVAPQSYIPPRGPQTTEMQGIQDRMAQTYVSAPSIPAVHDPSSQNSALAPMFNNPSRSGGRFVGWGGRQEEQQWQQQEQQDHQQYLQPNATQQSVAIPAPQTSTSYPQQSYIDDKDRCHFHDEYGLRCRRPRVKASLFCDITGAKAHNLANTNRSFYRGRRLPLGSKDCCPQLMAIDAIHPSEYLCQMRNYKDEEYCGEDTHCMENLIKP</sequence>
<feature type="compositionally biased region" description="Polar residues" evidence="1">
    <location>
        <begin position="136"/>
        <end position="171"/>
    </location>
</feature>
<proteinExistence type="predicted"/>
<comment type="caution">
    <text evidence="2">The sequence shown here is derived from an EMBL/GenBank/DDBJ whole genome shotgun (WGS) entry which is preliminary data.</text>
</comment>
<name>A0A4S8QYK8_9HELO</name>
<gene>
    <name evidence="2" type="ORF">BGAL_0361g00070</name>
</gene>